<evidence type="ECO:0000313" key="5">
    <source>
        <dbReference type="EMBL" id="OII75686.1"/>
    </source>
</evidence>
<gene>
    <name evidence="5" type="ORF">cand_031160</name>
</gene>
<dbReference type="GO" id="GO:0005839">
    <property type="term" value="C:proteasome core complex"/>
    <property type="evidence" value="ECO:0007669"/>
    <property type="project" value="InterPro"/>
</dbReference>
<dbReference type="Proteomes" id="UP000186804">
    <property type="component" value="Unassembled WGS sequence"/>
</dbReference>
<keyword evidence="1 4" id="KW-0963">Cytoplasm</keyword>
<comment type="function">
    <text evidence="4">Component of the proteasome, a multicatalytic proteinase complex which is characterized by its ability to cleave peptides with Arg, Phe, Tyr, Leu, and Glu adjacent to the leaving group at neutral or slightly basic pH. The proteasome has an ATP-dependent proteolytic activity.</text>
</comment>
<comment type="caution">
    <text evidence="5">The sequence shown here is derived from an EMBL/GenBank/DDBJ whole genome shotgun (WGS) entry which is preliminary data.</text>
</comment>
<dbReference type="PANTHER" id="PTHR32194">
    <property type="entry name" value="METALLOPROTEASE TLDD"/>
    <property type="match status" value="1"/>
</dbReference>
<comment type="subcellular location">
    <subcellularLocation>
        <location evidence="4">Cytoplasm</location>
    </subcellularLocation>
    <subcellularLocation>
        <location evidence="4">Nucleus</location>
    </subcellularLocation>
</comment>
<evidence type="ECO:0000256" key="1">
    <source>
        <dbReference type="ARBA" id="ARBA00022490"/>
    </source>
</evidence>
<dbReference type="PROSITE" id="PS51476">
    <property type="entry name" value="PROTEASOME_BETA_2"/>
    <property type="match status" value="1"/>
</dbReference>
<dbReference type="AlphaFoldDB" id="A0A1J4MNB5"/>
<dbReference type="PROSITE" id="PS00854">
    <property type="entry name" value="PROTEASOME_BETA_1"/>
    <property type="match status" value="1"/>
</dbReference>
<dbReference type="GeneID" id="92367300"/>
<proteinExistence type="inferred from homology"/>
<evidence type="ECO:0000313" key="6">
    <source>
        <dbReference type="Proteomes" id="UP000186804"/>
    </source>
</evidence>
<dbReference type="GO" id="GO:0010498">
    <property type="term" value="P:proteasomal protein catabolic process"/>
    <property type="evidence" value="ECO:0007669"/>
    <property type="project" value="InterPro"/>
</dbReference>
<dbReference type="GO" id="GO:0005634">
    <property type="term" value="C:nucleus"/>
    <property type="evidence" value="ECO:0007669"/>
    <property type="project" value="UniProtKB-SubCell"/>
</dbReference>
<protein>
    <recommendedName>
        <fullName evidence="4">Proteasome subunit beta</fullName>
    </recommendedName>
</protein>
<dbReference type="InterPro" id="IPR001353">
    <property type="entry name" value="Proteasome_sua/b"/>
</dbReference>
<comment type="similarity">
    <text evidence="4">Belongs to the peptidase T1B family.</text>
</comment>
<dbReference type="SUPFAM" id="SSF56235">
    <property type="entry name" value="N-terminal nucleophile aminohydrolases (Ntn hydrolases)"/>
    <property type="match status" value="1"/>
</dbReference>
<comment type="subunit">
    <text evidence="4">Component of the proteasome complex.</text>
</comment>
<dbReference type="InterPro" id="IPR016050">
    <property type="entry name" value="Proteasome_bsu_CS"/>
</dbReference>
<dbReference type="PANTHER" id="PTHR32194:SF2">
    <property type="entry name" value="PROTEASOME SUBUNIT BETA TYPE-1"/>
    <property type="match status" value="1"/>
</dbReference>
<keyword evidence="3 4" id="KW-0539">Nucleus</keyword>
<keyword evidence="2 4" id="KW-0647">Proteasome</keyword>
<dbReference type="InterPro" id="IPR029055">
    <property type="entry name" value="Ntn_hydrolases_N"/>
</dbReference>
<dbReference type="OrthoDB" id="268428at2759"/>
<organism evidence="5 6">
    <name type="scientific">Cryptosporidium andersoni</name>
    <dbReference type="NCBI Taxonomy" id="117008"/>
    <lineage>
        <taxon>Eukaryota</taxon>
        <taxon>Sar</taxon>
        <taxon>Alveolata</taxon>
        <taxon>Apicomplexa</taxon>
        <taxon>Conoidasida</taxon>
        <taxon>Coccidia</taxon>
        <taxon>Eucoccidiorida</taxon>
        <taxon>Eimeriorina</taxon>
        <taxon>Cryptosporidiidae</taxon>
        <taxon>Cryptosporidium</taxon>
    </lineage>
</organism>
<evidence type="ECO:0000256" key="2">
    <source>
        <dbReference type="ARBA" id="ARBA00022942"/>
    </source>
</evidence>
<dbReference type="Pfam" id="PF00227">
    <property type="entry name" value="Proteasome"/>
    <property type="match status" value="1"/>
</dbReference>
<evidence type="ECO:0000256" key="4">
    <source>
        <dbReference type="RuleBase" id="RU004203"/>
    </source>
</evidence>
<evidence type="ECO:0000256" key="3">
    <source>
        <dbReference type="ARBA" id="ARBA00023242"/>
    </source>
</evidence>
<dbReference type="VEuPathDB" id="CryptoDB:cand_031160"/>
<name>A0A1J4MNB5_9CRYT</name>
<dbReference type="Gene3D" id="3.60.20.10">
    <property type="entry name" value="Glutamine Phosphoribosylpyrophosphate, subunit 1, domain 1"/>
    <property type="match status" value="1"/>
</dbReference>
<dbReference type="InterPro" id="IPR023333">
    <property type="entry name" value="Proteasome_suB-type"/>
</dbReference>
<reference evidence="5 6" key="1">
    <citation type="submission" date="2016-10" db="EMBL/GenBank/DDBJ databases">
        <title>Reductive evolution of mitochondrial metabolism and differential evolution of invasion-related proteins in Cryptosporidium.</title>
        <authorList>
            <person name="Liu S."/>
            <person name="Roellig D.M."/>
            <person name="Guo Y."/>
            <person name="Li N."/>
            <person name="Frace M.A."/>
            <person name="Tang K."/>
            <person name="Zhang L."/>
            <person name="Feng Y."/>
            <person name="Xiao L."/>
        </authorList>
    </citation>
    <scope>NUCLEOTIDE SEQUENCE [LARGE SCALE GENOMIC DNA]</scope>
    <source>
        <strain evidence="5">30847</strain>
    </source>
</reference>
<dbReference type="GO" id="GO:0005737">
    <property type="term" value="C:cytoplasm"/>
    <property type="evidence" value="ECO:0007669"/>
    <property type="project" value="UniProtKB-SubCell"/>
</dbReference>
<dbReference type="CDD" id="cd03758">
    <property type="entry name" value="proteasome_beta_type_2"/>
    <property type="match status" value="1"/>
</dbReference>
<dbReference type="InterPro" id="IPR035206">
    <property type="entry name" value="Proteasome_beta2"/>
</dbReference>
<sequence length="201" mass="22042">MDSLIGIKGPDFVIIAADSTSISGISRIKHDEDKILSIDGNKLIATAGDIGDRNQFGEFIKCNINLYSLRNNVNLGTSATASFTRLELAELLRSNPHNVRLLIGGYNDREGPLLYWIDEIASMASVNKAAHGYGGLLVTGILDRFYKSNLTQDEALNILIKCTAELKSRFLISQYDLFVKIIDKSGIKVLKIENGVLVPLS</sequence>
<accession>A0A1J4MNB5</accession>
<dbReference type="EMBL" id="LRBS01000086">
    <property type="protein sequence ID" value="OII75686.1"/>
    <property type="molecule type" value="Genomic_DNA"/>
</dbReference>
<keyword evidence="6" id="KW-1185">Reference proteome</keyword>
<dbReference type="RefSeq" id="XP_067067532.1">
    <property type="nucleotide sequence ID" value="XM_067213342.1"/>
</dbReference>